<dbReference type="Pfam" id="PF21934">
    <property type="entry name" value="Yop-YscD_ppl_3rd"/>
    <property type="match status" value="1"/>
</dbReference>
<feature type="domain" description="YscD/Y4YQ C-terminal" evidence="4">
    <location>
        <begin position="283"/>
        <end position="335"/>
    </location>
</feature>
<evidence type="ECO:0000259" key="2">
    <source>
        <dbReference type="Pfam" id="PF16697"/>
    </source>
</evidence>
<keyword evidence="1" id="KW-1133">Transmembrane helix</keyword>
<evidence type="ECO:0008006" key="7">
    <source>
        <dbReference type="Google" id="ProtNLM"/>
    </source>
</evidence>
<dbReference type="InterPro" id="IPR032030">
    <property type="entry name" value="YscD_cytoplasmic_dom"/>
</dbReference>
<proteinExistence type="predicted"/>
<keyword evidence="1" id="KW-0472">Membrane</keyword>
<accession>A0A8T9AK15</accession>
<dbReference type="InterPro" id="IPR008984">
    <property type="entry name" value="SMAD_FHA_dom_sf"/>
</dbReference>
<sequence length="338" mass="36049">MTASPIGKYLDAASARRLRSIIAPSPSSAQPITLNVTHGFHAGAELSLVEVLYTVGSSTESDIVLRDAGIAPIHARLRRKGSQFEIEAVGGDVALATGEIIHQGQGSRCRLPFVIGVGDARIQLVNQEHSSNRWTIGSRSMLVAGSVLFAVFAVSVAANGFSLAKSDLAKSDIGPQASSQDDRPVRMAFTEERGQEVLDDSSPAQIQTVADAGSQLKQRLDQSGISTVTVQRSPGRLVVSGVIPDDKSGVWTETQSWFDQTFGAHVPLVSNVMTGDAQQAPRLMLQAIWYGERPYVIAADGARYHEGAFTDDGWTVKHIGETELLLTKGGATVALKYP</sequence>
<keyword evidence="6" id="KW-1185">Reference proteome</keyword>
<protein>
    <recommendedName>
        <fullName evidence="7">FHA domain-containing protein</fullName>
    </recommendedName>
</protein>
<dbReference type="SUPFAM" id="SSF49879">
    <property type="entry name" value="SMAD/FHA domain"/>
    <property type="match status" value="1"/>
</dbReference>
<dbReference type="InterPro" id="IPR053946">
    <property type="entry name" value="YscD_ppl_3rd"/>
</dbReference>
<evidence type="ECO:0000259" key="4">
    <source>
        <dbReference type="Pfam" id="PF23893"/>
    </source>
</evidence>
<feature type="transmembrane region" description="Helical" evidence="1">
    <location>
        <begin position="141"/>
        <end position="161"/>
    </location>
</feature>
<gene>
    <name evidence="5" type="ORF">C1D09_028000</name>
</gene>
<organism evidence="5 6">
    <name type="scientific">Mesorhizobium intechi</name>
    <dbReference type="NCBI Taxonomy" id="537601"/>
    <lineage>
        <taxon>Bacteria</taxon>
        <taxon>Pseudomonadati</taxon>
        <taxon>Pseudomonadota</taxon>
        <taxon>Alphaproteobacteria</taxon>
        <taxon>Hyphomicrobiales</taxon>
        <taxon>Phyllobacteriaceae</taxon>
        <taxon>Mesorhizobium</taxon>
    </lineage>
</organism>
<feature type="domain" description="YscD cytoplasmic" evidence="2">
    <location>
        <begin position="36"/>
        <end position="127"/>
    </location>
</feature>
<dbReference type="Proteomes" id="UP000235507">
    <property type="component" value="Unassembled WGS sequence"/>
</dbReference>
<name>A0A8T9AK15_9HYPH</name>
<dbReference type="Gene3D" id="2.60.200.20">
    <property type="match status" value="1"/>
</dbReference>
<dbReference type="EMBL" id="PNOT02000329">
    <property type="protein sequence ID" value="TSE02887.1"/>
    <property type="molecule type" value="Genomic_DNA"/>
</dbReference>
<evidence type="ECO:0000313" key="5">
    <source>
        <dbReference type="EMBL" id="TSE02887.1"/>
    </source>
</evidence>
<dbReference type="AlphaFoldDB" id="A0A8T9AK15"/>
<evidence type="ECO:0000256" key="1">
    <source>
        <dbReference type="SAM" id="Phobius"/>
    </source>
</evidence>
<dbReference type="OrthoDB" id="9806163at2"/>
<reference evidence="5" key="1">
    <citation type="submission" date="2019-07" db="EMBL/GenBank/DDBJ databases">
        <title>Mesorhizobum intechiensis sp. nov. isolated from nodules of Lotus tenuis growing in lowlands of the Flooding Pampa, Argentina.</title>
        <authorList>
            <person name="Estrella M.J."/>
            <person name="Torres Tejerizo G.A."/>
            <person name="Cumpa Velazquez L.M."/>
            <person name="Fontana F."/>
            <person name="Hansen L."/>
            <person name="Pistorio M."/>
            <person name="Sannazzaro A.I."/>
        </authorList>
    </citation>
    <scope>NUCLEOTIDE SEQUENCE</scope>
    <source>
        <strain evidence="5">BD68</strain>
    </source>
</reference>
<dbReference type="RefSeq" id="WP_143977253.1">
    <property type="nucleotide sequence ID" value="NZ_PNOT02000329.1"/>
</dbReference>
<keyword evidence="1" id="KW-0812">Transmembrane</keyword>
<evidence type="ECO:0000313" key="6">
    <source>
        <dbReference type="Proteomes" id="UP000235507"/>
    </source>
</evidence>
<dbReference type="Pfam" id="PF16697">
    <property type="entry name" value="Yop-YscD_cpl"/>
    <property type="match status" value="1"/>
</dbReference>
<dbReference type="InterPro" id="IPR057770">
    <property type="entry name" value="YscD/Y4YQ_C"/>
</dbReference>
<comment type="caution">
    <text evidence="5">The sequence shown here is derived from an EMBL/GenBank/DDBJ whole genome shotgun (WGS) entry which is preliminary data.</text>
</comment>
<evidence type="ECO:0000259" key="3">
    <source>
        <dbReference type="Pfam" id="PF21934"/>
    </source>
</evidence>
<dbReference type="CDD" id="cd00060">
    <property type="entry name" value="FHA"/>
    <property type="match status" value="1"/>
</dbReference>
<feature type="domain" description="YscD-like Bon-like" evidence="3">
    <location>
        <begin position="214"/>
        <end position="272"/>
    </location>
</feature>
<dbReference type="Pfam" id="PF23893">
    <property type="entry name" value="Y4YQ_C"/>
    <property type="match status" value="1"/>
</dbReference>